<gene>
    <name evidence="3" type="ORF">Sradi_0656200</name>
</gene>
<evidence type="ECO:0000313" key="3">
    <source>
        <dbReference type="EMBL" id="KAL0430302.1"/>
    </source>
</evidence>
<dbReference type="EMBL" id="JACGWJ010000003">
    <property type="protein sequence ID" value="KAL0430302.1"/>
    <property type="molecule type" value="Genomic_DNA"/>
</dbReference>
<comment type="caution">
    <text evidence="3">The sequence shown here is derived from an EMBL/GenBank/DDBJ whole genome shotgun (WGS) entry which is preliminary data.</text>
</comment>
<reference evidence="3" key="1">
    <citation type="submission" date="2020-06" db="EMBL/GenBank/DDBJ databases">
        <authorList>
            <person name="Li T."/>
            <person name="Hu X."/>
            <person name="Zhang T."/>
            <person name="Song X."/>
            <person name="Zhang H."/>
            <person name="Dai N."/>
            <person name="Sheng W."/>
            <person name="Hou X."/>
            <person name="Wei L."/>
        </authorList>
    </citation>
    <scope>NUCLEOTIDE SEQUENCE</scope>
    <source>
        <strain evidence="3">G02</strain>
        <tissue evidence="3">Leaf</tissue>
    </source>
</reference>
<dbReference type="AlphaFoldDB" id="A0AAW2VLD8"/>
<sequence length="455" mass="51897">MIEDASAQAASRGVAQYVAEHASPPQPLRQPRRGRGAGSAPENNERGRAGQRARDQLEEEVESRPSLPEDELPPLPREAPPEEERYQRRGRAATRKTSVGGADNIQVFPLAVTPPRRSPFATHILAEAIQPGIKIPNISEYDGTEDPQDHLDRFLAKADLLDLSDAAYCKIFRTTLARKAMAWFNQLFIRTIESFEQLSQRFLHHFAINKRYLKTASYLFTVIQREYESLREYVQRFSEAVLEVPHVNPELLAGIMQQNLRRGRFRESIVGKPPASLDELLVRAEKYIRIEETPDIRTVTPSKRRAEEEGGHSKRHVSDNNQRERRRMSPPDITQYTPLKASRAEILAVAEQQGIVRRPLPMREDPKRMRSNKYCQFHEDRGHSIEECFHLKDEIEQLIKQGYLKEYIERDNPPWEGNMRSPQDGSERGTRHNNQDNPPIAGVIGVISGGSAGGR</sequence>
<proteinExistence type="predicted"/>
<evidence type="ECO:0000256" key="1">
    <source>
        <dbReference type="SAM" id="MobiDB-lite"/>
    </source>
</evidence>
<feature type="region of interest" description="Disordered" evidence="1">
    <location>
        <begin position="1"/>
        <end position="100"/>
    </location>
</feature>
<evidence type="ECO:0000259" key="2">
    <source>
        <dbReference type="Pfam" id="PF03732"/>
    </source>
</evidence>
<accession>A0AAW2VLD8</accession>
<dbReference type="PANTHER" id="PTHR33223">
    <property type="entry name" value="CCHC-TYPE DOMAIN-CONTAINING PROTEIN"/>
    <property type="match status" value="1"/>
</dbReference>
<dbReference type="InterPro" id="IPR005162">
    <property type="entry name" value="Retrotrans_gag_dom"/>
</dbReference>
<feature type="compositionally biased region" description="Basic and acidic residues" evidence="1">
    <location>
        <begin position="43"/>
        <end position="56"/>
    </location>
</feature>
<feature type="domain" description="Retrotransposon gag" evidence="2">
    <location>
        <begin position="170"/>
        <end position="249"/>
    </location>
</feature>
<protein>
    <recommendedName>
        <fullName evidence="2">Retrotransposon gag domain-containing protein</fullName>
    </recommendedName>
</protein>
<feature type="region of interest" description="Disordered" evidence="1">
    <location>
        <begin position="410"/>
        <end position="455"/>
    </location>
</feature>
<organism evidence="3">
    <name type="scientific">Sesamum radiatum</name>
    <name type="common">Black benniseed</name>
    <dbReference type="NCBI Taxonomy" id="300843"/>
    <lineage>
        <taxon>Eukaryota</taxon>
        <taxon>Viridiplantae</taxon>
        <taxon>Streptophyta</taxon>
        <taxon>Embryophyta</taxon>
        <taxon>Tracheophyta</taxon>
        <taxon>Spermatophyta</taxon>
        <taxon>Magnoliopsida</taxon>
        <taxon>eudicotyledons</taxon>
        <taxon>Gunneridae</taxon>
        <taxon>Pentapetalae</taxon>
        <taxon>asterids</taxon>
        <taxon>lamiids</taxon>
        <taxon>Lamiales</taxon>
        <taxon>Pedaliaceae</taxon>
        <taxon>Sesamum</taxon>
    </lineage>
</organism>
<feature type="compositionally biased region" description="Basic and acidic residues" evidence="1">
    <location>
        <begin position="425"/>
        <end position="434"/>
    </location>
</feature>
<reference evidence="3" key="2">
    <citation type="journal article" date="2024" name="Plant">
        <title>Genomic evolution and insights into agronomic trait innovations of Sesamum species.</title>
        <authorList>
            <person name="Miao H."/>
            <person name="Wang L."/>
            <person name="Qu L."/>
            <person name="Liu H."/>
            <person name="Sun Y."/>
            <person name="Le M."/>
            <person name="Wang Q."/>
            <person name="Wei S."/>
            <person name="Zheng Y."/>
            <person name="Lin W."/>
            <person name="Duan Y."/>
            <person name="Cao H."/>
            <person name="Xiong S."/>
            <person name="Wang X."/>
            <person name="Wei L."/>
            <person name="Li C."/>
            <person name="Ma Q."/>
            <person name="Ju M."/>
            <person name="Zhao R."/>
            <person name="Li G."/>
            <person name="Mu C."/>
            <person name="Tian Q."/>
            <person name="Mei H."/>
            <person name="Zhang T."/>
            <person name="Gao T."/>
            <person name="Zhang H."/>
        </authorList>
    </citation>
    <scope>NUCLEOTIDE SEQUENCE</scope>
    <source>
        <strain evidence="3">G02</strain>
    </source>
</reference>
<feature type="region of interest" description="Disordered" evidence="1">
    <location>
        <begin position="298"/>
        <end position="339"/>
    </location>
</feature>
<dbReference type="Pfam" id="PF03732">
    <property type="entry name" value="Retrotrans_gag"/>
    <property type="match status" value="1"/>
</dbReference>
<feature type="compositionally biased region" description="Basic and acidic residues" evidence="1">
    <location>
        <begin position="304"/>
        <end position="329"/>
    </location>
</feature>
<dbReference type="PANTHER" id="PTHR33223:SF10">
    <property type="entry name" value="AMINOTRANSFERASE-LIKE PLANT MOBILE DOMAIN-CONTAINING PROTEIN"/>
    <property type="match status" value="1"/>
</dbReference>
<name>A0AAW2VLD8_SESRA</name>